<gene>
    <name evidence="2" type="ORF">DFP72DRAFT_818778</name>
</gene>
<dbReference type="AlphaFoldDB" id="A0A8H6HM68"/>
<organism evidence="2 3">
    <name type="scientific">Ephemerocybe angulata</name>
    <dbReference type="NCBI Taxonomy" id="980116"/>
    <lineage>
        <taxon>Eukaryota</taxon>
        <taxon>Fungi</taxon>
        <taxon>Dikarya</taxon>
        <taxon>Basidiomycota</taxon>
        <taxon>Agaricomycotina</taxon>
        <taxon>Agaricomycetes</taxon>
        <taxon>Agaricomycetidae</taxon>
        <taxon>Agaricales</taxon>
        <taxon>Agaricineae</taxon>
        <taxon>Psathyrellaceae</taxon>
        <taxon>Ephemerocybe</taxon>
    </lineage>
</organism>
<comment type="caution">
    <text evidence="2">The sequence shown here is derived from an EMBL/GenBank/DDBJ whole genome shotgun (WGS) entry which is preliminary data.</text>
</comment>
<dbReference type="EMBL" id="JACGCI010000062">
    <property type="protein sequence ID" value="KAF6749593.1"/>
    <property type="molecule type" value="Genomic_DNA"/>
</dbReference>
<dbReference type="OrthoDB" id="3153997at2759"/>
<sequence>MPGPSNAKRKKKANTKSKGKKRTDGDATASKPVILSGTLSPEPSRRRTSPAPAPTTAARSTLAQQPAGPRSRPPISHPSGSSTSHDDSDSVSYPPSPLLTPPPAVNLLDFQYSECSSVYESYHTKHASKERIVPEECIDEIEQVLNKPPFIHDPGNGPRVRDAKEFLKSEFFAQPPAFDDPLCAEFAQPEVLQMLQTVLPEEAAMILWYNKSRATGRVCPACQRLYRLGDTLPEHDMGTGEPPREPRPELPQLRLEQQISGLCSPVCFVLASFAFPGAIKGAWGKMAEDIDDTAWELLNAPDTAQTRNQSDTSAALGMVVRMTRLHDLGLGQLCFSPEEAEALENEARTPSPEHLPS</sequence>
<reference evidence="2 3" key="1">
    <citation type="submission" date="2020-07" db="EMBL/GenBank/DDBJ databases">
        <title>Comparative genomics of pyrophilous fungi reveals a link between fire events and developmental genes.</title>
        <authorList>
            <consortium name="DOE Joint Genome Institute"/>
            <person name="Steindorff A.S."/>
            <person name="Carver A."/>
            <person name="Calhoun S."/>
            <person name="Stillman K."/>
            <person name="Liu H."/>
            <person name="Lipzen A."/>
            <person name="Pangilinan J."/>
            <person name="Labutti K."/>
            <person name="Bruns T.D."/>
            <person name="Grigoriev I.V."/>
        </authorList>
    </citation>
    <scope>NUCLEOTIDE SEQUENCE [LARGE SCALE GENOMIC DNA]</scope>
    <source>
        <strain evidence="2 3">CBS 144469</strain>
    </source>
</reference>
<feature type="compositionally biased region" description="Basic residues" evidence="1">
    <location>
        <begin position="7"/>
        <end position="21"/>
    </location>
</feature>
<proteinExistence type="predicted"/>
<evidence type="ECO:0000256" key="1">
    <source>
        <dbReference type="SAM" id="MobiDB-lite"/>
    </source>
</evidence>
<name>A0A8H6HM68_9AGAR</name>
<evidence type="ECO:0000313" key="3">
    <source>
        <dbReference type="Proteomes" id="UP000521943"/>
    </source>
</evidence>
<dbReference type="Proteomes" id="UP000521943">
    <property type="component" value="Unassembled WGS sequence"/>
</dbReference>
<keyword evidence="3" id="KW-1185">Reference proteome</keyword>
<protein>
    <submittedName>
        <fullName evidence="2">Uncharacterized protein</fullName>
    </submittedName>
</protein>
<feature type="region of interest" description="Disordered" evidence="1">
    <location>
        <begin position="1"/>
        <end position="98"/>
    </location>
</feature>
<evidence type="ECO:0000313" key="2">
    <source>
        <dbReference type="EMBL" id="KAF6749593.1"/>
    </source>
</evidence>
<accession>A0A8H6HM68</accession>